<dbReference type="RefSeq" id="XP_011310054.1">
    <property type="nucleotide sequence ID" value="XM_011311752.1"/>
</dbReference>
<dbReference type="InterPro" id="IPR059049">
    <property type="entry name" value="TSEN34_N"/>
</dbReference>
<evidence type="ECO:0000256" key="10">
    <source>
        <dbReference type="PIRNR" id="PIRNR017250"/>
    </source>
</evidence>
<evidence type="ECO:0000256" key="6">
    <source>
        <dbReference type="ARBA" id="ARBA00023239"/>
    </source>
</evidence>
<dbReference type="CDD" id="cd22363">
    <property type="entry name" value="tRNA-intron_lyase_C"/>
    <property type="match status" value="1"/>
</dbReference>
<comment type="subunit">
    <text evidence="8">tRNA splicing endonuclease is a heterotetramer composed of TSEN2, TSEN15, TSEN34/LENG5 and TSEN54. tRNA splicing endonuclease complex also contains proteins of the pre-mRNA 3'-end processing machinery such as CLP1, CPSF1, CPSF4 and CSTF2.</text>
</comment>
<dbReference type="GO" id="GO:0000214">
    <property type="term" value="C:tRNA-intron endonuclease complex"/>
    <property type="evidence" value="ECO:0007669"/>
    <property type="project" value="UniProtKB-UniRule"/>
</dbReference>
<keyword evidence="15 16" id="KW-0540">Nuclease</keyword>
<feature type="domain" description="TSEN34 N-terminal" evidence="13">
    <location>
        <begin position="16"/>
        <end position="82"/>
    </location>
</feature>
<dbReference type="GO" id="GO:0006397">
    <property type="term" value="P:mRNA processing"/>
    <property type="evidence" value="ECO:0007669"/>
    <property type="project" value="UniProtKB-KW"/>
</dbReference>
<comment type="similarity">
    <text evidence="2 10">Belongs to the tRNA-intron endonuclease family.</text>
</comment>
<feature type="active site" evidence="11">
    <location>
        <position position="251"/>
    </location>
</feature>
<keyword evidence="15 16" id="KW-0255">Endonuclease</keyword>
<protein>
    <recommendedName>
        <fullName evidence="9 10">tRNA-splicing endonuclease subunit Sen34</fullName>
        <ecNumber evidence="3 10">4.6.1.16</ecNumber>
    </recommendedName>
</protein>
<dbReference type="InterPro" id="IPR011856">
    <property type="entry name" value="tRNA_endonuc-like_dom_sf"/>
</dbReference>
<dbReference type="RefSeq" id="XP_011310053.1">
    <property type="nucleotide sequence ID" value="XM_011311751.1"/>
</dbReference>
<dbReference type="PIRSF" id="PIRSF017250">
    <property type="entry name" value="tRNA_splic_SEN34"/>
    <property type="match status" value="1"/>
</dbReference>
<dbReference type="InterPro" id="IPR016690">
    <property type="entry name" value="TSEN34"/>
</dbReference>
<feature type="active site" evidence="11">
    <location>
        <position position="243"/>
    </location>
</feature>
<evidence type="ECO:0000313" key="15">
    <source>
        <dbReference type="RefSeq" id="XP_011310052.1"/>
    </source>
</evidence>
<proteinExistence type="inferred from homology"/>
<dbReference type="Pfam" id="PF01974">
    <property type="entry name" value="tRNA_int_endo"/>
    <property type="match status" value="1"/>
</dbReference>
<evidence type="ECO:0000313" key="16">
    <source>
        <dbReference type="RefSeq" id="XP_011310053.1"/>
    </source>
</evidence>
<dbReference type="RefSeq" id="XP_011310055.1">
    <property type="nucleotide sequence ID" value="XM_011311753.1"/>
</dbReference>
<dbReference type="GO" id="GO:0000379">
    <property type="term" value="P:tRNA-type intron splice site recognition and cleavage"/>
    <property type="evidence" value="ECO:0007669"/>
    <property type="project" value="UniProtKB-UniRule"/>
</dbReference>
<dbReference type="SUPFAM" id="SSF53032">
    <property type="entry name" value="tRNA-intron endonuclease catalytic domain-like"/>
    <property type="match status" value="1"/>
</dbReference>
<keyword evidence="4" id="KW-0507">mRNA processing</keyword>
<feature type="domain" description="tRNA intron endonuclease catalytic" evidence="12">
    <location>
        <begin position="215"/>
        <end position="298"/>
    </location>
</feature>
<dbReference type="GeneID" id="105270659"/>
<accession>A0A9R1TJH7</accession>
<dbReference type="InterPro" id="IPR006677">
    <property type="entry name" value="tRNA_intron_Endonuc_cat-like"/>
</dbReference>
<organism evidence="14 18">
    <name type="scientific">Fopius arisanus</name>
    <dbReference type="NCBI Taxonomy" id="64838"/>
    <lineage>
        <taxon>Eukaryota</taxon>
        <taxon>Metazoa</taxon>
        <taxon>Ecdysozoa</taxon>
        <taxon>Arthropoda</taxon>
        <taxon>Hexapoda</taxon>
        <taxon>Insecta</taxon>
        <taxon>Pterygota</taxon>
        <taxon>Neoptera</taxon>
        <taxon>Endopterygota</taxon>
        <taxon>Hymenoptera</taxon>
        <taxon>Apocrita</taxon>
        <taxon>Ichneumonoidea</taxon>
        <taxon>Braconidae</taxon>
        <taxon>Opiinae</taxon>
        <taxon>Fopius</taxon>
    </lineage>
</organism>
<accession>A0A9R1TGL9</accession>
<dbReference type="InterPro" id="IPR006676">
    <property type="entry name" value="tRNA_splic"/>
</dbReference>
<evidence type="ECO:0000256" key="3">
    <source>
        <dbReference type="ARBA" id="ARBA00012573"/>
    </source>
</evidence>
<evidence type="ECO:0000256" key="2">
    <source>
        <dbReference type="ARBA" id="ARBA00008078"/>
    </source>
</evidence>
<dbReference type="PANTHER" id="PTHR13070:SF0">
    <property type="entry name" value="TRNA-SPLICING ENDONUCLEASE SUBUNIT SEN34"/>
    <property type="match status" value="1"/>
</dbReference>
<keyword evidence="14" id="KW-1185">Reference proteome</keyword>
<comment type="subcellular location">
    <subcellularLocation>
        <location evidence="1">Nucleus</location>
        <location evidence="1">Nucleolus</location>
    </subcellularLocation>
</comment>
<name>A0A9R1TIL2_9HYME</name>
<dbReference type="Gene3D" id="3.40.1350.10">
    <property type="match status" value="1"/>
</dbReference>
<dbReference type="EC" id="4.6.1.16" evidence="3 10"/>
<evidence type="ECO:0000256" key="4">
    <source>
        <dbReference type="ARBA" id="ARBA00022664"/>
    </source>
</evidence>
<dbReference type="AlphaFoldDB" id="A0A9R1TIL2"/>
<dbReference type="InterPro" id="IPR036167">
    <property type="entry name" value="tRNA_intron_Endo_cat-like_sf"/>
</dbReference>
<evidence type="ECO:0000259" key="12">
    <source>
        <dbReference type="Pfam" id="PF01974"/>
    </source>
</evidence>
<dbReference type="NCBIfam" id="TIGR00324">
    <property type="entry name" value="endA"/>
    <property type="match status" value="1"/>
</dbReference>
<evidence type="ECO:0000259" key="13">
    <source>
        <dbReference type="Pfam" id="PF26577"/>
    </source>
</evidence>
<accession>A0A9R1TI49</accession>
<dbReference type="KEGG" id="fas:105270659"/>
<evidence type="ECO:0000256" key="9">
    <source>
        <dbReference type="ARBA" id="ARBA00070870"/>
    </source>
</evidence>
<evidence type="ECO:0000256" key="11">
    <source>
        <dbReference type="PIRSR" id="PIRSR017250-50"/>
    </source>
</evidence>
<keyword evidence="7" id="KW-0539">Nucleus</keyword>
<accession>A0A9R1TIL2</accession>
<dbReference type="FunFam" id="3.40.1350.10:FF:000002">
    <property type="entry name" value="tRNA-splicing endonuclease subunit Sen34"/>
    <property type="match status" value="1"/>
</dbReference>
<dbReference type="GO" id="GO:0005730">
    <property type="term" value="C:nucleolus"/>
    <property type="evidence" value="ECO:0007669"/>
    <property type="project" value="UniProtKB-SubCell"/>
</dbReference>
<evidence type="ECO:0000313" key="17">
    <source>
        <dbReference type="RefSeq" id="XP_011310054.1"/>
    </source>
</evidence>
<comment type="function">
    <text evidence="10">Constitutes one of the two catalytic subunit of the tRNA-splicing endonuclease complex, a complex responsible for identification and cleavage of the splice sites in pre-tRNA. It cleaves pre-tRNA at the 5'- and 3'-splice sites to release the intron. The products are an intron and two tRNA half-molecules bearing 2',3'-cyclic phosphate and 5'-OH termini. There are no conserved sequences at the splice sites, but the intron is invariably located at the same site in the gene, placing the splice sites an invariant distance from the constant structural features of the tRNA body.</text>
</comment>
<dbReference type="PANTHER" id="PTHR13070">
    <property type="entry name" value="TRNA-SPLICING ENDONUCLEASE SUBUNIT SEN34-RELATED"/>
    <property type="match status" value="1"/>
</dbReference>
<keyword evidence="5 10" id="KW-0819">tRNA processing</keyword>
<dbReference type="Proteomes" id="UP000694866">
    <property type="component" value="Unplaced"/>
</dbReference>
<dbReference type="OrthoDB" id="48041at2759"/>
<gene>
    <name evidence="15 16 17 18" type="primary">Tsen34</name>
</gene>
<evidence type="ECO:0000256" key="5">
    <source>
        <dbReference type="ARBA" id="ARBA00022694"/>
    </source>
</evidence>
<dbReference type="CTD" id="79042"/>
<dbReference type="GO" id="GO:0000213">
    <property type="term" value="F:tRNA-intron lyase activity"/>
    <property type="evidence" value="ECO:0007669"/>
    <property type="project" value="UniProtKB-UniRule"/>
</dbReference>
<reference evidence="15 16" key="1">
    <citation type="submission" date="2025-04" db="UniProtKB">
        <authorList>
            <consortium name="RefSeq"/>
        </authorList>
    </citation>
    <scope>IDENTIFICATION</scope>
    <source>
        <strain evidence="15 16">USDA-PBARC FA_bdor</strain>
        <tissue evidence="15 16">Whole organism</tissue>
    </source>
</reference>
<feature type="active site" evidence="11">
    <location>
        <position position="282"/>
    </location>
</feature>
<sequence length="311" mass="36345">MEDSDNQSEVDKMMDLVLSKGSVYVWNAEDWLSLRQEHRIIGNLVGCLPRVPRQEVLLGLPLRLRPEEAHLLLDKKIARLVSQKTLHQEPTDTLVNKLKNYREKLFKEQNEYLKKERIKMIELQMDKIIEGKRRKLYGLDTSKKKLKKPLDKDTSEALKKIDIDRDELFAQEVDKIVDLEVADQIVQTHTAYPWSLPEEINRSDWNYPLTPEDEFKCNVFEDLWSRGFYVTGGEKFGGDFLAYPGDPIIFHSQFVVYCKKRDEEMSILDLVGQCRLSTTVRKTAVFACLSEDEEKINYQSFFWANSTANPF</sequence>
<evidence type="ECO:0000256" key="8">
    <source>
        <dbReference type="ARBA" id="ARBA00064779"/>
    </source>
</evidence>
<evidence type="ECO:0000313" key="18">
    <source>
        <dbReference type="RefSeq" id="XP_011310055.1"/>
    </source>
</evidence>
<keyword evidence="6 10" id="KW-0456">Lyase</keyword>
<keyword evidence="15 16" id="KW-0378">Hydrolase</keyword>
<evidence type="ECO:0000313" key="14">
    <source>
        <dbReference type="Proteomes" id="UP000694866"/>
    </source>
</evidence>
<evidence type="ECO:0000256" key="7">
    <source>
        <dbReference type="ARBA" id="ARBA00023242"/>
    </source>
</evidence>
<dbReference type="GO" id="GO:0003676">
    <property type="term" value="F:nucleic acid binding"/>
    <property type="evidence" value="ECO:0007669"/>
    <property type="project" value="InterPro"/>
</dbReference>
<dbReference type="RefSeq" id="XP_011310052.1">
    <property type="nucleotide sequence ID" value="XM_011311750.1"/>
</dbReference>
<evidence type="ECO:0000256" key="1">
    <source>
        <dbReference type="ARBA" id="ARBA00004604"/>
    </source>
</evidence>
<dbReference type="Pfam" id="PF26577">
    <property type="entry name" value="TSEN34_N"/>
    <property type="match status" value="1"/>
</dbReference>